<comment type="similarity">
    <text evidence="2 4">Belongs to the UDP-glycosyltransferase family.</text>
</comment>
<evidence type="ECO:0000256" key="5">
    <source>
        <dbReference type="RuleBase" id="RU362057"/>
    </source>
</evidence>
<evidence type="ECO:0000256" key="3">
    <source>
        <dbReference type="ARBA" id="ARBA00022679"/>
    </source>
</evidence>
<dbReference type="AlphaFoldDB" id="K7NBW4"/>
<keyword evidence="4" id="KW-0328">Glycosyltransferase</keyword>
<dbReference type="SUPFAM" id="SSF53756">
    <property type="entry name" value="UDP-Glycosyltransferase/glycogen phosphorylase"/>
    <property type="match status" value="1"/>
</dbReference>
<dbReference type="EMBL" id="HQ259625">
    <property type="protein sequence ID" value="AEM43004.1"/>
    <property type="molecule type" value="mRNA"/>
</dbReference>
<sequence length="493" mass="54894">MKKFELVFIPLPVMGHLAAMVEMANILVTRDQRLTVTILVIKLPLYGKTAEYIQSLSASFASESMRFIILPEVLLPEESEKEFMLKAFLESYKPIIREAIIDLTDSQMGPDSPRLAGFVLDMFCTTMIDVANEFGVPSYVFCTSNAGFLALSFHLQELYDENNSKEVVKQLQNSNAEIALPSFVNPIPGKMIPDIFSNDDTASWFHDQVERYRSGVKGILINTFAKLESHVMNSMSRSSSSRAPPLYSIGPILHLKNNNTVGPGGTLHCTDILKWLDNQPPVSVVFLCFGSMGSFDEDQVKEIAHALERSGVRFLWSLRQPPPKDKFEAPSEYTDIKYVLPEGFLERTAGIGRVIGWAPQVEILAHPATGGFVSHCGWNSTLESMWHGVPMATWPLYAEQQFTAFEMVVELGLAVDITLDYQKHPHGERSRVVSAEEIQSGIRKLMEEGGEMRKKVKAKSEESRKSLMEGGSSFISLGRFIDDVLGNGPEGGE</sequence>
<comment type="pathway">
    <text evidence="1">Secondary metabolite biosynthesis; terpenoid biosynthesis.</text>
</comment>
<name>K7NBW4_SIRGR</name>
<dbReference type="Gene3D" id="3.40.50.2000">
    <property type="entry name" value="Glycogen Phosphorylase B"/>
    <property type="match status" value="2"/>
</dbReference>
<accession>K7NBW4</accession>
<protein>
    <recommendedName>
        <fullName evidence="5">Glycosyltransferase</fullName>
        <ecNumber evidence="5">2.4.1.-</ecNumber>
    </recommendedName>
</protein>
<dbReference type="InterPro" id="IPR035595">
    <property type="entry name" value="UDP_glycos_trans_CS"/>
</dbReference>
<dbReference type="GO" id="GO:0035251">
    <property type="term" value="F:UDP-glucosyltransferase activity"/>
    <property type="evidence" value="ECO:0007669"/>
    <property type="project" value="InterPro"/>
</dbReference>
<dbReference type="EC" id="2.4.1.-" evidence="5"/>
<dbReference type="CDD" id="cd03784">
    <property type="entry name" value="GT1_Gtf-like"/>
    <property type="match status" value="1"/>
</dbReference>
<gene>
    <name evidence="6" type="primary">UDPG7</name>
</gene>
<proteinExistence type="evidence at transcript level"/>
<keyword evidence="3 4" id="KW-0808">Transferase</keyword>
<dbReference type="PROSITE" id="PS00375">
    <property type="entry name" value="UDPGT"/>
    <property type="match status" value="1"/>
</dbReference>
<reference evidence="6" key="1">
    <citation type="submission" date="2010-09" db="EMBL/GenBank/DDBJ databases">
        <title>Two B-Glucosidase Genes Were Isolated from the Library of Rhizopus stolonifer var. reflexus And Expressed in Pichia pastoris.</title>
        <authorList>
            <person name="Tang B."/>
            <person name="Ding L."/>
            <person name="Zhang Q."/>
            <person name="Tang W."/>
            <person name="Pan H."/>
        </authorList>
    </citation>
    <scope>NUCLEOTIDE SEQUENCE</scope>
</reference>
<dbReference type="InterPro" id="IPR002213">
    <property type="entry name" value="UDP_glucos_trans"/>
</dbReference>
<evidence type="ECO:0000256" key="1">
    <source>
        <dbReference type="ARBA" id="ARBA00004721"/>
    </source>
</evidence>
<dbReference type="PANTHER" id="PTHR48048">
    <property type="entry name" value="GLYCOSYLTRANSFERASE"/>
    <property type="match status" value="1"/>
</dbReference>
<evidence type="ECO:0000313" key="6">
    <source>
        <dbReference type="EMBL" id="AEM43004.1"/>
    </source>
</evidence>
<organism evidence="6">
    <name type="scientific">Siraitia grosvenorii</name>
    <name type="common">Monk's fruit</name>
    <name type="synonym">Momordica grosvenorii</name>
    <dbReference type="NCBI Taxonomy" id="190515"/>
    <lineage>
        <taxon>Eukaryota</taxon>
        <taxon>Viridiplantae</taxon>
        <taxon>Streptophyta</taxon>
        <taxon>Embryophyta</taxon>
        <taxon>Tracheophyta</taxon>
        <taxon>Spermatophyta</taxon>
        <taxon>Magnoliopsida</taxon>
        <taxon>eudicotyledons</taxon>
        <taxon>Gunneridae</taxon>
        <taxon>Pentapetalae</taxon>
        <taxon>rosids</taxon>
        <taxon>fabids</taxon>
        <taxon>Cucurbitales</taxon>
        <taxon>Cucurbitaceae</taxon>
        <taxon>Siraitieae</taxon>
        <taxon>Siraitia</taxon>
    </lineage>
</organism>
<dbReference type="Pfam" id="PF00201">
    <property type="entry name" value="UDPGT"/>
    <property type="match status" value="1"/>
</dbReference>
<dbReference type="FunFam" id="3.40.50.2000:FF:000056">
    <property type="entry name" value="Glycosyltransferase"/>
    <property type="match status" value="1"/>
</dbReference>
<dbReference type="PANTHER" id="PTHR48048:SF45">
    <property type="entry name" value="GLYCOSYLTRANSFERASE"/>
    <property type="match status" value="1"/>
</dbReference>
<dbReference type="InterPro" id="IPR050481">
    <property type="entry name" value="UDP-glycosyltransf_plant"/>
</dbReference>
<evidence type="ECO:0000256" key="4">
    <source>
        <dbReference type="RuleBase" id="RU003718"/>
    </source>
</evidence>
<evidence type="ECO:0000256" key="2">
    <source>
        <dbReference type="ARBA" id="ARBA00009995"/>
    </source>
</evidence>